<sequence>MNSKHVFLGVAISAVSLSGCGGSDNTLGSSDGGDQNDQFKRKVVDARSYDKATYLNLDTGKTVELTEEEAKSSSAWHLSFKRDAIEVNNGAIGGGNVKGAVLEPQDKFYTDSGEPKLDLLKQAANNDSEKAVLEADYPAPEEWYGGEITNRFGDKWYTYDLTTHSVVEDSSVGWLVRSAEGNSYARMRVEQLKFDPRPTATDNNFRIRFDVQPEGAEQFTNSKILFEGPLSQLETCFDFDAGITGGAGSNAGSTVNCETSSLWDIKLVFDVNARSLELRTNSGASGDGDGGALGEFPWNDLVDYGKATEEPVSGQSLVNLYAPDASGVFNVKSWYAYDPSKHVLRPNFRVYAIDTDSTDPSSPVYAVQIAGYYGDDTQSGQPIVRWTQASLTQGEN</sequence>
<dbReference type="PROSITE" id="PS51257">
    <property type="entry name" value="PROKAR_LIPOPROTEIN"/>
    <property type="match status" value="1"/>
</dbReference>
<dbReference type="Proteomes" id="UP000536442">
    <property type="component" value="Unassembled WGS sequence"/>
</dbReference>
<dbReference type="AlphaFoldDB" id="A0A851HQH8"/>
<evidence type="ECO:0000313" key="2">
    <source>
        <dbReference type="Proteomes" id="UP000536442"/>
    </source>
</evidence>
<dbReference type="Pfam" id="PF14064">
    <property type="entry name" value="HmuY"/>
    <property type="match status" value="1"/>
</dbReference>
<gene>
    <name evidence="1" type="ORF">HLV39_05630</name>
</gene>
<name>A0A851HQH8_9GAMM</name>
<protein>
    <recommendedName>
        <fullName evidence="3">Lipoprotein</fullName>
    </recommendedName>
</protein>
<evidence type="ECO:0008006" key="3">
    <source>
        <dbReference type="Google" id="ProtNLM"/>
    </source>
</evidence>
<keyword evidence="2" id="KW-1185">Reference proteome</keyword>
<accession>A0A851HQH8</accession>
<dbReference type="CDD" id="cd12105">
    <property type="entry name" value="HmuY"/>
    <property type="match status" value="1"/>
</dbReference>
<dbReference type="InterPro" id="IPR025921">
    <property type="entry name" value="HmuY"/>
</dbReference>
<reference evidence="1 2" key="1">
    <citation type="submission" date="2020-03" db="EMBL/GenBank/DDBJ databases">
        <title>Metagenomic, metatranscriptomic, and metabolomic analyses revealed the key microbes and metabolic features during the fermentation of ganjang, Korean traditional soy sauce.</title>
        <authorList>
            <person name="Chun B.H."/>
            <person name="Jeon C.O."/>
        </authorList>
    </citation>
    <scope>NUCLEOTIDE SEQUENCE [LARGE SCALE GENOMIC DNA]</scope>
    <source>
        <strain evidence="1 2">KG14</strain>
    </source>
</reference>
<dbReference type="EMBL" id="JABEVQ010000003">
    <property type="protein sequence ID" value="NWN90970.1"/>
    <property type="molecule type" value="Genomic_DNA"/>
</dbReference>
<comment type="caution">
    <text evidence="1">The sequence shown here is derived from an EMBL/GenBank/DDBJ whole genome shotgun (WGS) entry which is preliminary data.</text>
</comment>
<evidence type="ECO:0000313" key="1">
    <source>
        <dbReference type="EMBL" id="NWN90970.1"/>
    </source>
</evidence>
<proteinExistence type="predicted"/>
<organism evidence="1 2">
    <name type="scientific">Marinobacter adhaerens</name>
    <dbReference type="NCBI Taxonomy" id="1033846"/>
    <lineage>
        <taxon>Bacteria</taxon>
        <taxon>Pseudomonadati</taxon>
        <taxon>Pseudomonadota</taxon>
        <taxon>Gammaproteobacteria</taxon>
        <taxon>Pseudomonadales</taxon>
        <taxon>Marinobacteraceae</taxon>
        <taxon>Marinobacter</taxon>
    </lineage>
</organism>